<dbReference type="Gene3D" id="3.30.1540.10">
    <property type="entry name" value="formyl-coa transferase, domain 3"/>
    <property type="match status" value="1"/>
</dbReference>
<dbReference type="GO" id="GO:0008410">
    <property type="term" value="F:CoA-transferase activity"/>
    <property type="evidence" value="ECO:0007669"/>
    <property type="project" value="TreeGrafter"/>
</dbReference>
<evidence type="ECO:0000256" key="1">
    <source>
        <dbReference type="ARBA" id="ARBA00022679"/>
    </source>
</evidence>
<sequence>MRQALEHLRVLDLTRIFAGPWATQNLADLGARVIKVERPVRGDDTRSWGPPFLKDAEGNESREASYFMAVNRNKESITVDISTPEGQEIVRELAKTVDIVVENYKVGDLKRYGLDYESLSALNPRMVYCSITGFGQSGPYSSLPGYDFVFQGMGGLMSLTGKPDTEPGGGPMKFGLAISDLTTGMYATFAILAAIEHRHISGKGQYIDMSLLDCTVSLTSYMSMNYFFSGEVPKRMGNVHTNIVPYQVFRCKEGDIIMAVGNDSQFADMCRSVGLPELSEDPRFKVQSNRVRNRLELIPILDKAMLQHTMLEWVEIFEKNNVPCGPIYTLDQVFEDEQVKHRHMKTELNHPLGVNVPTVANPIRMSDTPIQLRKPAPLLGSSTEDVLKSELGLSDDQIKGLRDKGIL</sequence>
<evidence type="ECO:0000313" key="3">
    <source>
        <dbReference type="Proteomes" id="UP000244571"/>
    </source>
</evidence>
<dbReference type="AlphaFoldDB" id="A0A2R4XHA3"/>
<keyword evidence="1 2" id="KW-0808">Transferase</keyword>
<dbReference type="InterPro" id="IPR003673">
    <property type="entry name" value="CoA-Trfase_fam_III"/>
</dbReference>
<reference evidence="2 3" key="1">
    <citation type="submission" date="2018-04" db="EMBL/GenBank/DDBJ databases">
        <title>Bordetella sp. HZ20 isolated from seawater.</title>
        <authorList>
            <person name="Sun C."/>
        </authorList>
    </citation>
    <scope>NUCLEOTIDE SEQUENCE [LARGE SCALE GENOMIC DNA]</scope>
    <source>
        <strain evidence="2 3">HZ20</strain>
    </source>
</reference>
<dbReference type="Gene3D" id="3.40.50.10540">
    <property type="entry name" value="Crotonobetainyl-coa:carnitine coa-transferase, domain 1"/>
    <property type="match status" value="1"/>
</dbReference>
<dbReference type="Pfam" id="PF02515">
    <property type="entry name" value="CoA_transf_3"/>
    <property type="match status" value="1"/>
</dbReference>
<dbReference type="OrthoDB" id="5294844at2"/>
<dbReference type="InterPro" id="IPR050483">
    <property type="entry name" value="CoA-transferase_III_domain"/>
</dbReference>
<dbReference type="InterPro" id="IPR044855">
    <property type="entry name" value="CoA-Trfase_III_dom3_sf"/>
</dbReference>
<name>A0A2R4XHA3_9BURK</name>
<dbReference type="Proteomes" id="UP000244571">
    <property type="component" value="Chromosome"/>
</dbReference>
<dbReference type="EMBL" id="CP028901">
    <property type="protein sequence ID" value="AWB33202.1"/>
    <property type="molecule type" value="Genomic_DNA"/>
</dbReference>
<protein>
    <submittedName>
        <fullName evidence="2">CoA transferase</fullName>
    </submittedName>
</protein>
<dbReference type="KEGG" id="boz:DBV39_05180"/>
<dbReference type="PANTHER" id="PTHR48207:SF3">
    <property type="entry name" value="SUCCINATE--HYDROXYMETHYLGLUTARATE COA-TRANSFERASE"/>
    <property type="match status" value="1"/>
</dbReference>
<proteinExistence type="predicted"/>
<dbReference type="RefSeq" id="WP_108620631.1">
    <property type="nucleotide sequence ID" value="NZ_CP028901.1"/>
</dbReference>
<organism evidence="2 3">
    <name type="scientific">Orrella marina</name>
    <dbReference type="NCBI Taxonomy" id="2163011"/>
    <lineage>
        <taxon>Bacteria</taxon>
        <taxon>Pseudomonadati</taxon>
        <taxon>Pseudomonadota</taxon>
        <taxon>Betaproteobacteria</taxon>
        <taxon>Burkholderiales</taxon>
        <taxon>Alcaligenaceae</taxon>
        <taxon>Orrella</taxon>
    </lineage>
</organism>
<dbReference type="InterPro" id="IPR023606">
    <property type="entry name" value="CoA-Trfase_III_dom_1_sf"/>
</dbReference>
<accession>A0A2R4XHA3</accession>
<dbReference type="SUPFAM" id="SSF89796">
    <property type="entry name" value="CoA-transferase family III (CaiB/BaiF)"/>
    <property type="match status" value="1"/>
</dbReference>
<keyword evidence="3" id="KW-1185">Reference proteome</keyword>
<gene>
    <name evidence="2" type="ORF">DBV39_05180</name>
</gene>
<evidence type="ECO:0000313" key="2">
    <source>
        <dbReference type="EMBL" id="AWB33202.1"/>
    </source>
</evidence>
<dbReference type="PANTHER" id="PTHR48207">
    <property type="entry name" value="SUCCINATE--HYDROXYMETHYLGLUTARATE COA-TRANSFERASE"/>
    <property type="match status" value="1"/>
</dbReference>